<keyword evidence="3" id="KW-1185">Reference proteome</keyword>
<evidence type="ECO:0000313" key="2">
    <source>
        <dbReference type="EMBL" id="CAG8549127.1"/>
    </source>
</evidence>
<comment type="caution">
    <text evidence="2">The sequence shown here is derived from an EMBL/GenBank/DDBJ whole genome shotgun (WGS) entry which is preliminary data.</text>
</comment>
<evidence type="ECO:0000256" key="1">
    <source>
        <dbReference type="SAM" id="Phobius"/>
    </source>
</evidence>
<sequence length="54" mass="6524">ADEMQLEELIKHDNGNMDYVELILFHRIFGFYILMLTLFRGTIRQFSSRRYGHS</sequence>
<evidence type="ECO:0000313" key="3">
    <source>
        <dbReference type="Proteomes" id="UP000789739"/>
    </source>
</evidence>
<dbReference type="AlphaFoldDB" id="A0A9N9B2S3"/>
<feature type="transmembrane region" description="Helical" evidence="1">
    <location>
        <begin position="24"/>
        <end position="43"/>
    </location>
</feature>
<name>A0A9N9B2S3_9GLOM</name>
<reference evidence="2" key="1">
    <citation type="submission" date="2021-06" db="EMBL/GenBank/DDBJ databases">
        <authorList>
            <person name="Kallberg Y."/>
            <person name="Tangrot J."/>
            <person name="Rosling A."/>
        </authorList>
    </citation>
    <scope>NUCLEOTIDE SEQUENCE</scope>
    <source>
        <strain evidence="2">BR232B</strain>
    </source>
</reference>
<gene>
    <name evidence="2" type="ORF">PBRASI_LOCUS4991</name>
</gene>
<keyword evidence="1" id="KW-0812">Transmembrane</keyword>
<accession>A0A9N9B2S3</accession>
<proteinExistence type="predicted"/>
<feature type="non-terminal residue" evidence="2">
    <location>
        <position position="1"/>
    </location>
</feature>
<dbReference type="Proteomes" id="UP000789739">
    <property type="component" value="Unassembled WGS sequence"/>
</dbReference>
<keyword evidence="1" id="KW-0472">Membrane</keyword>
<organism evidence="2 3">
    <name type="scientific">Paraglomus brasilianum</name>
    <dbReference type="NCBI Taxonomy" id="144538"/>
    <lineage>
        <taxon>Eukaryota</taxon>
        <taxon>Fungi</taxon>
        <taxon>Fungi incertae sedis</taxon>
        <taxon>Mucoromycota</taxon>
        <taxon>Glomeromycotina</taxon>
        <taxon>Glomeromycetes</taxon>
        <taxon>Paraglomerales</taxon>
        <taxon>Paraglomeraceae</taxon>
        <taxon>Paraglomus</taxon>
    </lineage>
</organism>
<dbReference type="EMBL" id="CAJVPI010000548">
    <property type="protein sequence ID" value="CAG8549127.1"/>
    <property type="molecule type" value="Genomic_DNA"/>
</dbReference>
<keyword evidence="1" id="KW-1133">Transmembrane helix</keyword>
<protein>
    <submittedName>
        <fullName evidence="2">10988_t:CDS:1</fullName>
    </submittedName>
</protein>